<organism evidence="3">
    <name type="scientific">freshwater metagenome</name>
    <dbReference type="NCBI Taxonomy" id="449393"/>
    <lineage>
        <taxon>unclassified sequences</taxon>
        <taxon>metagenomes</taxon>
        <taxon>ecological metagenomes</taxon>
    </lineage>
</organism>
<dbReference type="InterPro" id="IPR006442">
    <property type="entry name" value="Antitoxin_Phd/YefM"/>
</dbReference>
<dbReference type="Pfam" id="PF02604">
    <property type="entry name" value="PhdYeFM_antitox"/>
    <property type="match status" value="1"/>
</dbReference>
<protein>
    <submittedName>
        <fullName evidence="3">Unannotated protein</fullName>
    </submittedName>
</protein>
<dbReference type="AlphaFoldDB" id="A0A6J7TMH9"/>
<feature type="region of interest" description="Disordered" evidence="2">
    <location>
        <begin position="61"/>
        <end position="82"/>
    </location>
</feature>
<name>A0A6J7TMH9_9ZZZZ</name>
<dbReference type="Gene3D" id="3.40.1620.10">
    <property type="entry name" value="YefM-like domain"/>
    <property type="match status" value="1"/>
</dbReference>
<reference evidence="3" key="1">
    <citation type="submission" date="2020-05" db="EMBL/GenBank/DDBJ databases">
        <authorList>
            <person name="Chiriac C."/>
            <person name="Salcher M."/>
            <person name="Ghai R."/>
            <person name="Kavagutti S V."/>
        </authorList>
    </citation>
    <scope>NUCLEOTIDE SEQUENCE</scope>
</reference>
<proteinExistence type="inferred from homology"/>
<evidence type="ECO:0000256" key="2">
    <source>
        <dbReference type="SAM" id="MobiDB-lite"/>
    </source>
</evidence>
<dbReference type="SUPFAM" id="SSF143120">
    <property type="entry name" value="YefM-like"/>
    <property type="match status" value="1"/>
</dbReference>
<comment type="similarity">
    <text evidence="1">Belongs to the phD/YefM antitoxin family.</text>
</comment>
<evidence type="ECO:0000313" key="3">
    <source>
        <dbReference type="EMBL" id="CAB5054633.1"/>
    </source>
</evidence>
<sequence length="82" mass="8963">MSELSISDARAELANAITRAKKKPVTIVRHGKPVAVLITPSLYEKFVESMEELEDIADFDAAASDGDPSIPWEQAKKDLGLH</sequence>
<dbReference type="InterPro" id="IPR051405">
    <property type="entry name" value="phD/YefM_antitoxin"/>
</dbReference>
<accession>A0A6J7TMH9</accession>
<dbReference type="EMBL" id="CAFBQN010000012">
    <property type="protein sequence ID" value="CAB5054633.1"/>
    <property type="molecule type" value="Genomic_DNA"/>
</dbReference>
<gene>
    <name evidence="3" type="ORF">UFOPK4319_00333</name>
</gene>
<evidence type="ECO:0000256" key="1">
    <source>
        <dbReference type="ARBA" id="ARBA00009981"/>
    </source>
</evidence>
<dbReference type="InterPro" id="IPR036165">
    <property type="entry name" value="YefM-like_sf"/>
</dbReference>
<dbReference type="NCBIfam" id="TIGR01552">
    <property type="entry name" value="phd_fam"/>
    <property type="match status" value="1"/>
</dbReference>
<dbReference type="PANTHER" id="PTHR33713">
    <property type="entry name" value="ANTITOXIN YAFN-RELATED"/>
    <property type="match status" value="1"/>
</dbReference>
<dbReference type="PANTHER" id="PTHR33713:SF10">
    <property type="entry name" value="ANTITOXIN YAFN"/>
    <property type="match status" value="1"/>
</dbReference>